<keyword evidence="1" id="KW-0812">Transmembrane</keyword>
<gene>
    <name evidence="2" type="primary">yidC_46</name>
    <name evidence="2" type="ORF">SDC9_201991</name>
</gene>
<protein>
    <submittedName>
        <fullName evidence="2">Membrane protein insertase YidC</fullName>
    </submittedName>
</protein>
<comment type="caution">
    <text evidence="2">The sequence shown here is derived from an EMBL/GenBank/DDBJ whole genome shotgun (WGS) entry which is preliminary data.</text>
</comment>
<reference evidence="2" key="1">
    <citation type="submission" date="2019-08" db="EMBL/GenBank/DDBJ databases">
        <authorList>
            <person name="Kucharzyk K."/>
            <person name="Murdoch R.W."/>
            <person name="Higgins S."/>
            <person name="Loffler F."/>
        </authorList>
    </citation>
    <scope>NUCLEOTIDE SEQUENCE</scope>
</reference>
<sequence>MSKNPTMGCMTFGMPLMSVYFGFLFPAGIGVYWIVQNLLSTLQIAVLNRTHSNEKVIAKEMVVETIKRRSKEENTKFIANNK</sequence>
<dbReference type="EMBL" id="VSSQ01122448">
    <property type="protein sequence ID" value="MPN54321.1"/>
    <property type="molecule type" value="Genomic_DNA"/>
</dbReference>
<keyword evidence="1" id="KW-1133">Transmembrane helix</keyword>
<keyword evidence="1" id="KW-0472">Membrane</keyword>
<evidence type="ECO:0000256" key="1">
    <source>
        <dbReference type="SAM" id="Phobius"/>
    </source>
</evidence>
<name>A0A645ISG4_9ZZZZ</name>
<organism evidence="2">
    <name type="scientific">bioreactor metagenome</name>
    <dbReference type="NCBI Taxonomy" id="1076179"/>
    <lineage>
        <taxon>unclassified sequences</taxon>
        <taxon>metagenomes</taxon>
        <taxon>ecological metagenomes</taxon>
    </lineage>
</organism>
<accession>A0A645ISG4</accession>
<dbReference type="AlphaFoldDB" id="A0A645ISG4"/>
<evidence type="ECO:0000313" key="2">
    <source>
        <dbReference type="EMBL" id="MPN54321.1"/>
    </source>
</evidence>
<feature type="transmembrane region" description="Helical" evidence="1">
    <location>
        <begin position="12"/>
        <end position="35"/>
    </location>
</feature>
<proteinExistence type="predicted"/>